<accession>A0A420BK49</accession>
<protein>
    <submittedName>
        <fullName evidence="1">Uncharacterized protein</fullName>
    </submittedName>
</protein>
<evidence type="ECO:0000313" key="2">
    <source>
        <dbReference type="Proteomes" id="UP000286246"/>
    </source>
</evidence>
<evidence type="ECO:0000313" key="1">
    <source>
        <dbReference type="EMBL" id="RKE57057.1"/>
    </source>
</evidence>
<organism evidence="1 2">
    <name type="scientific">Sphingobacterium detergens</name>
    <dbReference type="NCBI Taxonomy" id="1145106"/>
    <lineage>
        <taxon>Bacteria</taxon>
        <taxon>Pseudomonadati</taxon>
        <taxon>Bacteroidota</taxon>
        <taxon>Sphingobacteriia</taxon>
        <taxon>Sphingobacteriales</taxon>
        <taxon>Sphingobacteriaceae</taxon>
        <taxon>Sphingobacterium</taxon>
    </lineage>
</organism>
<gene>
    <name evidence="1" type="ORF">DFQ12_1933</name>
</gene>
<reference evidence="1 2" key="1">
    <citation type="submission" date="2018-09" db="EMBL/GenBank/DDBJ databases">
        <title>Genomic Encyclopedia of Type Strains, Phase III (KMG-III): the genomes of soil and plant-associated and newly described type strains.</title>
        <authorList>
            <person name="Whitman W."/>
        </authorList>
    </citation>
    <scope>NUCLEOTIDE SEQUENCE [LARGE SCALE GENOMIC DNA]</scope>
    <source>
        <strain evidence="1 2">CECT 7938</strain>
    </source>
</reference>
<proteinExistence type="predicted"/>
<comment type="caution">
    <text evidence="1">The sequence shown here is derived from an EMBL/GenBank/DDBJ whole genome shotgun (WGS) entry which is preliminary data.</text>
</comment>
<dbReference type="RefSeq" id="WP_167457224.1">
    <property type="nucleotide sequence ID" value="NZ_RAPY01000001.1"/>
</dbReference>
<sequence>MQGYIDLKDVLWNSKGKQLLGTSSVAQEDPYELVIAYNGKKQKKIAISPGSVKNTFLR</sequence>
<name>A0A420BK49_SPHD1</name>
<dbReference type="AlphaFoldDB" id="A0A420BK49"/>
<dbReference type="EMBL" id="RAPY01000001">
    <property type="protein sequence ID" value="RKE57057.1"/>
    <property type="molecule type" value="Genomic_DNA"/>
</dbReference>
<keyword evidence="2" id="KW-1185">Reference proteome</keyword>
<dbReference type="Proteomes" id="UP000286246">
    <property type="component" value="Unassembled WGS sequence"/>
</dbReference>